<reference evidence="18 19" key="1">
    <citation type="submission" date="2015-06" db="EMBL/GenBank/DDBJ databases">
        <title>Talaromyces atroroseus IBT 11181 draft genome.</title>
        <authorList>
            <person name="Rasmussen K.B."/>
            <person name="Rasmussen S."/>
            <person name="Petersen B."/>
            <person name="Sicheritz-Ponten T."/>
            <person name="Mortensen U.H."/>
            <person name="Thrane U."/>
        </authorList>
    </citation>
    <scope>NUCLEOTIDE SEQUENCE [LARGE SCALE GENOMIC DNA]</scope>
    <source>
        <strain evidence="18 19">IBT 11181</strain>
    </source>
</reference>
<dbReference type="GO" id="GO:0003682">
    <property type="term" value="F:chromatin binding"/>
    <property type="evidence" value="ECO:0007669"/>
    <property type="project" value="TreeGrafter"/>
</dbReference>
<evidence type="ECO:0000259" key="17">
    <source>
        <dbReference type="PROSITE" id="PS51726"/>
    </source>
</evidence>
<feature type="compositionally biased region" description="Polar residues" evidence="15">
    <location>
        <begin position="820"/>
        <end position="838"/>
    </location>
</feature>
<dbReference type="GO" id="GO:0003712">
    <property type="term" value="F:transcription coregulator activity"/>
    <property type="evidence" value="ECO:0007669"/>
    <property type="project" value="TreeGrafter"/>
</dbReference>
<feature type="compositionally biased region" description="Polar residues" evidence="15">
    <location>
        <begin position="1067"/>
        <end position="1076"/>
    </location>
</feature>
<dbReference type="InterPro" id="IPR019787">
    <property type="entry name" value="Znf_PHD-finger"/>
</dbReference>
<dbReference type="SUPFAM" id="SSF57903">
    <property type="entry name" value="FYVE/PHD zinc finger"/>
    <property type="match status" value="1"/>
</dbReference>
<evidence type="ECO:0000256" key="14">
    <source>
        <dbReference type="RuleBase" id="RU361211"/>
    </source>
</evidence>
<keyword evidence="6 13" id="KW-0863">Zinc-finger</keyword>
<sequence>MAAVMTAPHDELGVNPQTDLLDSDQDAEGEEDTDLYQLDQELQSAVQKADAGHAAEDDEATAESDFAEEIRSGDESAEDAASRDDENDEEFEGSRRLRRGRRGAVFSKSDDEESDPDVAFENGLDAHSGSDSNSNVSDAEPEDWDAESNGKEDEHDGEKISRGNCIFCGQDEDHDPSEDFEEYLTCAVCGDHSHRQCAREQSAFSDTEDAESWRCVTCVQNNFEPDPGEDSAALRRSTAQNIARDLLAASTGTQGPSSHSIFTNLIVDDDPMDGTRSLRKRKISSADPDEHVPVLRKRQRRTPSQGATDSADGSFDTDGLPRTRPRRKRKSDKKLCRVVESDIGKCVIALHLNFVKMAKILNSRPRPLKARRRRQQPKPPPIEDEPLTHFAPIVPAYTTAPFYSFHDREVDELKSKPYGGILSEADADTSRTLPTQADREKFESARRKAEEDWQRKVMESEPIGEVNHRASQKVSGPPSKIKWINFGGYEIETWYAAPYPEEYSRNKVLYICEFCLKYMNSDFVAWRHKLKCPAKHPPGDEIYRDGSVSIYEVDGRKNPVYCQNLCLLAKLFLGSKTLYYDVEPFLFYVMTEFDELGCHFVGYFSKEKRPSSSNNVSCILTLPIHQRKGYGNLLIDFSYLLTRVEKKTGSPEKPLSDMGLVSYRNYWRLVLSYQLRNQKTPVSIAELSDRTGITADDIVSGLEGLRALVRDPVTKTYALRLNYPYFEEYIQNWEAKGYVKLNPNALVWTPYIMGRSNQSHYDRAQLHTVAPREDLNDEDDMDTDEVGAMHIDGNGSAKTNGDLASKGGISSYAPAGPPTTAFSSFGEESTSLSQTNGDTGAVDPAANIPPTRFEIYPPVQPPVFKRRPGRPWGSKTNYNRTSYNTTPRGPRSAPRRTSTSMFGIGSQASAGADAVSSARRSRSGLASELLPGAESLSVSMGMNSNHDYDPDNDEPTLPDADEEEGEQIEGFTNGTSISESAMPESNHALSPLPADADADADADAEVETNQSGTNGIDVPTDPNSNNESITATAVSNNVTATSTNSTGNLTPRRTRRSAADEEKKTIKLSSTTRASINGNGTATANASANGDSDVDADGEVDEDVQMS</sequence>
<dbReference type="GO" id="GO:0006357">
    <property type="term" value="P:regulation of transcription by RNA polymerase II"/>
    <property type="evidence" value="ECO:0007669"/>
    <property type="project" value="TreeGrafter"/>
</dbReference>
<feature type="region of interest" description="Disordered" evidence="15">
    <location>
        <begin position="937"/>
        <end position="1107"/>
    </location>
</feature>
<dbReference type="InterPro" id="IPR040706">
    <property type="entry name" value="Zf-MYST"/>
</dbReference>
<dbReference type="OrthoDB" id="787137at2759"/>
<feature type="region of interest" description="Disordered" evidence="15">
    <location>
        <begin position="271"/>
        <end position="335"/>
    </location>
</feature>
<comment type="function">
    <text evidence="11">Catalytic component of the NuA4 histone acetyltransferase (HAT) complex which is involved in epigenetic transcriptional activation of selected genes principally by acetylation of nucleosomal histones H4, H3, H2B, H2A and H2A variant H2A.Z. Acetylates histone H4 to form H4K5ac, H4K8ac, H4K12ac and H4K16ac, histone H3 to form H3K14ac, and histone H2A to form H2AK4ac and H2AK7ac. The NuA4 complex is involved in the DNA damage response and is required for chromosome segregation. The NuA4 complex plays a direct role in repair of DNA double-strand breaks (DSBs) through homologous recombination. Recruitment to promoters depends on H3K4me. Also acetylates non-histone proteins. In addition to protein acetyltransferase, can use different acyl-CoA substrates, such as 2-hydroxyisobutanoyl-CoA (2-hydroxyisobutyryl-CoA) or (2E)-butenoyl-CoA (crotonyl-CoA), and is able to mediate protein 2-hydroxyisobutyrylation and crotonylation, respectively.</text>
</comment>
<dbReference type="STRING" id="1441469.A0A225AFJ3"/>
<evidence type="ECO:0000256" key="15">
    <source>
        <dbReference type="SAM" id="MobiDB-lite"/>
    </source>
</evidence>
<dbReference type="Gene3D" id="3.30.60.60">
    <property type="entry name" value="N-acetyl transferase-like"/>
    <property type="match status" value="1"/>
</dbReference>
<dbReference type="Pfam" id="PF17772">
    <property type="entry name" value="zf-MYST"/>
    <property type="match status" value="1"/>
</dbReference>
<feature type="compositionally biased region" description="Polar residues" evidence="15">
    <location>
        <begin position="970"/>
        <end position="979"/>
    </location>
</feature>
<feature type="compositionally biased region" description="Basic and acidic residues" evidence="15">
    <location>
        <begin position="68"/>
        <end position="84"/>
    </location>
</feature>
<dbReference type="FunFam" id="3.40.630.30:FF:000001">
    <property type="entry name" value="Histone acetyltransferase"/>
    <property type="match status" value="1"/>
</dbReference>
<dbReference type="GO" id="GO:0004402">
    <property type="term" value="F:histone acetyltransferase activity"/>
    <property type="evidence" value="ECO:0007669"/>
    <property type="project" value="InterPro"/>
</dbReference>
<keyword evidence="5" id="KW-0479">Metal-binding</keyword>
<dbReference type="InterPro" id="IPR011011">
    <property type="entry name" value="Znf_FYVE_PHD"/>
</dbReference>
<dbReference type="GO" id="GO:0031507">
    <property type="term" value="P:heterochromatin formation"/>
    <property type="evidence" value="ECO:0007669"/>
    <property type="project" value="UniProtKB-ARBA"/>
</dbReference>
<evidence type="ECO:0000256" key="7">
    <source>
        <dbReference type="ARBA" id="ARBA00022833"/>
    </source>
</evidence>
<dbReference type="InterPro" id="IPR013083">
    <property type="entry name" value="Znf_RING/FYVE/PHD"/>
</dbReference>
<evidence type="ECO:0000256" key="1">
    <source>
        <dbReference type="ARBA" id="ARBA00004123"/>
    </source>
</evidence>
<name>A0A225AFJ3_TALAT</name>
<evidence type="ECO:0000256" key="9">
    <source>
        <dbReference type="ARBA" id="ARBA00022990"/>
    </source>
</evidence>
<dbReference type="Gene3D" id="1.10.10.10">
    <property type="entry name" value="Winged helix-like DNA-binding domain superfamily/Winged helix DNA-binding domain"/>
    <property type="match status" value="1"/>
</dbReference>
<evidence type="ECO:0000256" key="2">
    <source>
        <dbReference type="ARBA" id="ARBA00010107"/>
    </source>
</evidence>
<dbReference type="InterPro" id="IPR002717">
    <property type="entry name" value="HAT_MYST-type"/>
</dbReference>
<feature type="compositionally biased region" description="Acidic residues" evidence="15">
    <location>
        <begin position="950"/>
        <end position="967"/>
    </location>
</feature>
<evidence type="ECO:0000256" key="5">
    <source>
        <dbReference type="ARBA" id="ARBA00022723"/>
    </source>
</evidence>
<feature type="domain" description="MYST-type HAT" evidence="17">
    <location>
        <begin position="476"/>
        <end position="750"/>
    </location>
</feature>
<dbReference type="GO" id="GO:0005634">
    <property type="term" value="C:nucleus"/>
    <property type="evidence" value="ECO:0007669"/>
    <property type="project" value="UniProtKB-SubCell"/>
</dbReference>
<feature type="compositionally biased region" description="Polar residues" evidence="15">
    <location>
        <begin position="874"/>
        <end position="887"/>
    </location>
</feature>
<dbReference type="PROSITE" id="PS51726">
    <property type="entry name" value="MYST_HAT"/>
    <property type="match status" value="1"/>
</dbReference>
<dbReference type="GeneID" id="31004471"/>
<dbReference type="Pfam" id="PF01853">
    <property type="entry name" value="MOZ_SAS"/>
    <property type="match status" value="1"/>
</dbReference>
<dbReference type="PROSITE" id="PS50016">
    <property type="entry name" value="ZF_PHD_2"/>
    <property type="match status" value="1"/>
</dbReference>
<dbReference type="RefSeq" id="XP_020120212.1">
    <property type="nucleotide sequence ID" value="XM_020267017.1"/>
</dbReference>
<feature type="compositionally biased region" description="Low complexity" evidence="15">
    <location>
        <begin position="1077"/>
        <end position="1091"/>
    </location>
</feature>
<feature type="domain" description="PHD-type" evidence="16">
    <location>
        <begin position="162"/>
        <end position="221"/>
    </location>
</feature>
<evidence type="ECO:0000259" key="16">
    <source>
        <dbReference type="PROSITE" id="PS50016"/>
    </source>
</evidence>
<keyword evidence="8" id="KW-0156">Chromatin regulator</keyword>
<evidence type="ECO:0000256" key="6">
    <source>
        <dbReference type="ARBA" id="ARBA00022771"/>
    </source>
</evidence>
<dbReference type="AlphaFoldDB" id="A0A225AFJ3"/>
<feature type="compositionally biased region" description="Low complexity" evidence="15">
    <location>
        <begin position="905"/>
        <end position="916"/>
    </location>
</feature>
<evidence type="ECO:0000313" key="18">
    <source>
        <dbReference type="EMBL" id="OKL60091.1"/>
    </source>
</evidence>
<feature type="compositionally biased region" description="Acidic residues" evidence="15">
    <location>
        <begin position="1092"/>
        <end position="1107"/>
    </location>
</feature>
<feature type="compositionally biased region" description="Acidic residues" evidence="15">
    <location>
        <begin position="996"/>
        <end position="1006"/>
    </location>
</feature>
<dbReference type="Gene3D" id="3.30.40.10">
    <property type="entry name" value="Zinc/RING finger domain, C3HC4 (zinc finger)"/>
    <property type="match status" value="1"/>
</dbReference>
<dbReference type="SUPFAM" id="SSF55729">
    <property type="entry name" value="Acyl-CoA N-acyltransferases (Nat)"/>
    <property type="match status" value="1"/>
</dbReference>
<dbReference type="PANTHER" id="PTHR10615">
    <property type="entry name" value="HISTONE ACETYLTRANSFERASE"/>
    <property type="match status" value="1"/>
</dbReference>
<comment type="catalytic activity">
    <reaction evidence="14">
        <text>L-lysyl-[protein] + acetyl-CoA = N(6)-acetyl-L-lysyl-[protein] + CoA + H(+)</text>
        <dbReference type="Rhea" id="RHEA:45948"/>
        <dbReference type="Rhea" id="RHEA-COMP:9752"/>
        <dbReference type="Rhea" id="RHEA-COMP:10731"/>
        <dbReference type="ChEBI" id="CHEBI:15378"/>
        <dbReference type="ChEBI" id="CHEBI:29969"/>
        <dbReference type="ChEBI" id="CHEBI:57287"/>
        <dbReference type="ChEBI" id="CHEBI:57288"/>
        <dbReference type="ChEBI" id="CHEBI:61930"/>
        <dbReference type="EC" id="2.3.1.48"/>
    </reaction>
</comment>
<keyword evidence="4" id="KW-0808">Transferase</keyword>
<dbReference type="Proteomes" id="UP000214365">
    <property type="component" value="Unassembled WGS sequence"/>
</dbReference>
<dbReference type="GO" id="GO:0008270">
    <property type="term" value="F:zinc ion binding"/>
    <property type="evidence" value="ECO:0007669"/>
    <property type="project" value="UniProtKB-KW"/>
</dbReference>
<keyword evidence="19" id="KW-1185">Reference proteome</keyword>
<feature type="region of interest" description="Disordered" evidence="15">
    <location>
        <begin position="808"/>
        <end position="916"/>
    </location>
</feature>
<dbReference type="GO" id="GO:1990467">
    <property type="term" value="C:NuA3a histone acetyltransferase complex"/>
    <property type="evidence" value="ECO:0007669"/>
    <property type="project" value="TreeGrafter"/>
</dbReference>
<dbReference type="EC" id="2.3.1.48" evidence="3 14"/>
<dbReference type="InterPro" id="IPR001965">
    <property type="entry name" value="Znf_PHD"/>
</dbReference>
<evidence type="ECO:0000256" key="12">
    <source>
        <dbReference type="PIRSR" id="PIRSR602717-51"/>
    </source>
</evidence>
<dbReference type="PANTHER" id="PTHR10615:SF161">
    <property type="entry name" value="HISTONE ACETYLTRANSFERASE KAT7"/>
    <property type="match status" value="1"/>
</dbReference>
<proteinExistence type="inferred from homology"/>
<dbReference type="FunFam" id="3.30.60.60:FF:000001">
    <property type="entry name" value="Histone acetyltransferase"/>
    <property type="match status" value="1"/>
</dbReference>
<comment type="similarity">
    <text evidence="2 14">Belongs to the MYST (SAS/MOZ) family.</text>
</comment>
<feature type="region of interest" description="Disordered" evidence="15">
    <location>
        <begin position="1"/>
        <end position="161"/>
    </location>
</feature>
<keyword evidence="7" id="KW-0862">Zinc</keyword>
<dbReference type="InterPro" id="IPR016181">
    <property type="entry name" value="Acyl_CoA_acyltransferase"/>
</dbReference>
<keyword evidence="9" id="KW-0007">Acetylation</keyword>
<organism evidence="18 19">
    <name type="scientific">Talaromyces atroroseus</name>
    <dbReference type="NCBI Taxonomy" id="1441469"/>
    <lineage>
        <taxon>Eukaryota</taxon>
        <taxon>Fungi</taxon>
        <taxon>Dikarya</taxon>
        <taxon>Ascomycota</taxon>
        <taxon>Pezizomycotina</taxon>
        <taxon>Eurotiomycetes</taxon>
        <taxon>Eurotiomycetidae</taxon>
        <taxon>Eurotiales</taxon>
        <taxon>Trichocomaceae</taxon>
        <taxon>Talaromyces</taxon>
        <taxon>Talaromyces sect. Trachyspermi</taxon>
    </lineage>
</organism>
<evidence type="ECO:0000256" key="13">
    <source>
        <dbReference type="PROSITE-ProRule" id="PRU00146"/>
    </source>
</evidence>
<evidence type="ECO:0000256" key="11">
    <source>
        <dbReference type="ARBA" id="ARBA00045805"/>
    </source>
</evidence>
<accession>A0A225AFJ3</accession>
<protein>
    <recommendedName>
        <fullName evidence="3 14">Histone acetyltransferase</fullName>
        <ecNumber evidence="3 14">2.3.1.48</ecNumber>
    </recommendedName>
</protein>
<feature type="compositionally biased region" description="Acidic residues" evidence="15">
    <location>
        <begin position="56"/>
        <end position="67"/>
    </location>
</feature>
<evidence type="ECO:0000313" key="19">
    <source>
        <dbReference type="Proteomes" id="UP000214365"/>
    </source>
</evidence>
<dbReference type="InterPro" id="IPR036388">
    <property type="entry name" value="WH-like_DNA-bd_sf"/>
</dbReference>
<feature type="compositionally biased region" description="Basic residues" evidence="15">
    <location>
        <begin position="366"/>
        <end position="376"/>
    </location>
</feature>
<dbReference type="Gene3D" id="3.40.630.30">
    <property type="match status" value="1"/>
</dbReference>
<keyword evidence="10 14" id="KW-0539">Nucleus</keyword>
<dbReference type="EMBL" id="LFMY01000006">
    <property type="protein sequence ID" value="OKL60091.1"/>
    <property type="molecule type" value="Genomic_DNA"/>
</dbReference>
<dbReference type="InterPro" id="IPR050603">
    <property type="entry name" value="MYST_HAT"/>
</dbReference>
<evidence type="ECO:0000256" key="4">
    <source>
        <dbReference type="ARBA" id="ARBA00022679"/>
    </source>
</evidence>
<feature type="compositionally biased region" description="Basic and acidic residues" evidence="15">
    <location>
        <begin position="148"/>
        <end position="161"/>
    </location>
</feature>
<comment type="caution">
    <text evidence="18">The sequence shown here is derived from an EMBL/GenBank/DDBJ whole genome shotgun (WGS) entry which is preliminary data.</text>
</comment>
<gene>
    <name evidence="18" type="ORF">UA08_04716</name>
</gene>
<feature type="compositionally biased region" description="Low complexity" evidence="15">
    <location>
        <begin position="1030"/>
        <end position="1046"/>
    </location>
</feature>
<evidence type="ECO:0000256" key="8">
    <source>
        <dbReference type="ARBA" id="ARBA00022853"/>
    </source>
</evidence>
<evidence type="ECO:0000256" key="3">
    <source>
        <dbReference type="ARBA" id="ARBA00013184"/>
    </source>
</evidence>
<dbReference type="Pfam" id="PF16866">
    <property type="entry name" value="PHD_4"/>
    <property type="match status" value="1"/>
</dbReference>
<dbReference type="SMART" id="SM00249">
    <property type="entry name" value="PHD"/>
    <property type="match status" value="1"/>
</dbReference>
<feature type="compositionally biased region" description="Acidic residues" evidence="15">
    <location>
        <begin position="21"/>
        <end position="34"/>
    </location>
</feature>
<comment type="subcellular location">
    <subcellularLocation>
        <location evidence="1 14">Nucleus</location>
    </subcellularLocation>
</comment>
<feature type="compositionally biased region" description="Basic residues" evidence="15">
    <location>
        <begin position="323"/>
        <end position="332"/>
    </location>
</feature>
<feature type="active site" description="Proton donor/acceptor" evidence="12">
    <location>
        <position position="652"/>
    </location>
</feature>
<feature type="region of interest" description="Disordered" evidence="15">
    <location>
        <begin position="365"/>
        <end position="387"/>
    </location>
</feature>
<evidence type="ECO:0000256" key="10">
    <source>
        <dbReference type="ARBA" id="ARBA00023242"/>
    </source>
</evidence>